<evidence type="ECO:0000259" key="1">
    <source>
        <dbReference type="Pfam" id="PF02129"/>
    </source>
</evidence>
<proteinExistence type="predicted"/>
<dbReference type="PANTHER" id="PTHR47751">
    <property type="entry name" value="SUPERFAMILY HYDROLASE, PUTATIVE (AFU_ORTHOLOGUE AFUA_2G16580)-RELATED"/>
    <property type="match status" value="1"/>
</dbReference>
<evidence type="ECO:0000313" key="2">
    <source>
        <dbReference type="EMBL" id="QFZ72471.1"/>
    </source>
</evidence>
<dbReference type="InterPro" id="IPR029058">
    <property type="entry name" value="AB_hydrolase_fold"/>
</dbReference>
<dbReference type="Gene3D" id="3.40.50.1820">
    <property type="entry name" value="alpha/beta hydrolase"/>
    <property type="match status" value="1"/>
</dbReference>
<dbReference type="RefSeq" id="WP_153286840.1">
    <property type="nucleotide sequence ID" value="NZ_CP045643.1"/>
</dbReference>
<protein>
    <submittedName>
        <fullName evidence="2">Alpha/beta fold hydrolase</fullName>
    </submittedName>
</protein>
<evidence type="ECO:0000313" key="3">
    <source>
        <dbReference type="Proteomes" id="UP000326179"/>
    </source>
</evidence>
<feature type="domain" description="Xaa-Pro dipeptidyl-peptidase-like" evidence="1">
    <location>
        <begin position="12"/>
        <end position="141"/>
    </location>
</feature>
<name>A0A5Q0L6A1_9ACTN</name>
<dbReference type="EMBL" id="CP045643">
    <property type="protein sequence ID" value="QFZ72471.1"/>
    <property type="molecule type" value="Genomic_DNA"/>
</dbReference>
<accession>A0A5Q0L6A1</accession>
<keyword evidence="2" id="KW-0378">Hydrolase</keyword>
<sequence length="307" mass="33146">MQSVSVTFKSNGLSLAGNLFLPEDHTEGDRRPAVVTSHPFGGVKEQTAGLYAEKLAAEGFVALAFDTAHQGDSEGEPRGLENPFARAEDIRSAVTYLSTCEQVDPERIGALGICASGGYVPFAATTDHRIRAVATVSAADIGALFREGLGGGQDPQVLAGMLEASARARTAEAADGVLRYDPVVPETPQEAEGAPTLYREGTDYYRTSRARHPNSANRYLFRSVDQMAQYSSFDLVHLIAPRPLLMIAGTEADTAYFSREAVEKAREPKELFWVEGATHIDLYDKDAYVPTAVAKLASFFKEHLASV</sequence>
<organism evidence="2 3">
    <name type="scientific">Streptomyces fagopyri</name>
    <dbReference type="NCBI Taxonomy" id="2662397"/>
    <lineage>
        <taxon>Bacteria</taxon>
        <taxon>Bacillati</taxon>
        <taxon>Actinomycetota</taxon>
        <taxon>Actinomycetes</taxon>
        <taxon>Kitasatosporales</taxon>
        <taxon>Streptomycetaceae</taxon>
        <taxon>Streptomyces</taxon>
    </lineage>
</organism>
<dbReference type="GO" id="GO:0016787">
    <property type="term" value="F:hydrolase activity"/>
    <property type="evidence" value="ECO:0007669"/>
    <property type="project" value="UniProtKB-KW"/>
</dbReference>
<keyword evidence="3" id="KW-1185">Reference proteome</keyword>
<dbReference type="Pfam" id="PF02129">
    <property type="entry name" value="Peptidase_S15"/>
    <property type="match status" value="1"/>
</dbReference>
<dbReference type="Proteomes" id="UP000326179">
    <property type="component" value="Chromosome"/>
</dbReference>
<dbReference type="PANTHER" id="PTHR47751:SF1">
    <property type="entry name" value="SUPERFAMILY HYDROLASE, PUTATIVE (AFU_ORTHOLOGUE AFUA_2G16580)-RELATED"/>
    <property type="match status" value="1"/>
</dbReference>
<dbReference type="AlphaFoldDB" id="A0A5Q0L6A1"/>
<reference evidence="2 3" key="1">
    <citation type="submission" date="2019-10" db="EMBL/GenBank/DDBJ databases">
        <title>A novel species.</title>
        <authorList>
            <person name="Gao J."/>
        </authorList>
    </citation>
    <scope>NUCLEOTIDE SEQUENCE [LARGE SCALE GENOMIC DNA]</scope>
    <source>
        <strain evidence="2 3">QMT-28</strain>
    </source>
</reference>
<dbReference type="Gene3D" id="1.10.10.800">
    <property type="match status" value="1"/>
</dbReference>
<dbReference type="InterPro" id="IPR051411">
    <property type="entry name" value="Polyketide_trans_af380"/>
</dbReference>
<dbReference type="InterPro" id="IPR000383">
    <property type="entry name" value="Xaa-Pro-like_dom"/>
</dbReference>
<dbReference type="KEGG" id="sfy:GFH48_03625"/>
<dbReference type="SUPFAM" id="SSF53474">
    <property type="entry name" value="alpha/beta-Hydrolases"/>
    <property type="match status" value="1"/>
</dbReference>
<gene>
    <name evidence="2" type="ORF">GFH48_03625</name>
</gene>